<comment type="caution">
    <text evidence="2">The sequence shown here is derived from an EMBL/GenBank/DDBJ whole genome shotgun (WGS) entry which is preliminary data.</text>
</comment>
<organism evidence="2 3">
    <name type="scientific">Occultella glacieicola</name>
    <dbReference type="NCBI Taxonomy" id="2518684"/>
    <lineage>
        <taxon>Bacteria</taxon>
        <taxon>Bacillati</taxon>
        <taxon>Actinomycetota</taxon>
        <taxon>Actinomycetes</taxon>
        <taxon>Micrococcales</taxon>
        <taxon>Ruaniaceae</taxon>
        <taxon>Occultella</taxon>
    </lineage>
</organism>
<gene>
    <name evidence="2" type="ORF">EXU48_15640</name>
</gene>
<evidence type="ECO:0000256" key="1">
    <source>
        <dbReference type="SAM" id="MobiDB-lite"/>
    </source>
</evidence>
<keyword evidence="3" id="KW-1185">Reference proteome</keyword>
<feature type="region of interest" description="Disordered" evidence="1">
    <location>
        <begin position="42"/>
        <end position="69"/>
    </location>
</feature>
<reference evidence="2 3" key="1">
    <citation type="submission" date="2019-03" db="EMBL/GenBank/DDBJ databases">
        <title>Genomic features of bacteria from cold environments.</title>
        <authorList>
            <person name="Shen L."/>
        </authorList>
    </citation>
    <scope>NUCLEOTIDE SEQUENCE [LARGE SCALE GENOMIC DNA]</scope>
    <source>
        <strain evidence="3">T3246-1</strain>
    </source>
</reference>
<name>A0ABY2E0X0_9MICO</name>
<protein>
    <submittedName>
        <fullName evidence="2">Uncharacterized protein</fullName>
    </submittedName>
</protein>
<evidence type="ECO:0000313" key="2">
    <source>
        <dbReference type="EMBL" id="TDE91577.1"/>
    </source>
</evidence>
<dbReference type="Proteomes" id="UP000504882">
    <property type="component" value="Unassembled WGS sequence"/>
</dbReference>
<feature type="region of interest" description="Disordered" evidence="1">
    <location>
        <begin position="1"/>
        <end position="25"/>
    </location>
</feature>
<accession>A0ABY2E0X0</accession>
<proteinExistence type="predicted"/>
<sequence length="85" mass="9456">MTNSSDPGARLDPPPPGIEPGGITDKTRKHVFALLNKQGITDPDVQRRGMTKVLGRPVESRSSLTEDEGRTLVMELQARERRYAR</sequence>
<evidence type="ECO:0000313" key="3">
    <source>
        <dbReference type="Proteomes" id="UP000504882"/>
    </source>
</evidence>
<dbReference type="RefSeq" id="WP_133108611.1">
    <property type="nucleotide sequence ID" value="NZ_SMNA01000007.1"/>
</dbReference>
<dbReference type="EMBL" id="SMNA01000007">
    <property type="protein sequence ID" value="TDE91577.1"/>
    <property type="molecule type" value="Genomic_DNA"/>
</dbReference>